<dbReference type="InterPro" id="IPR013783">
    <property type="entry name" value="Ig-like_fold"/>
</dbReference>
<evidence type="ECO:0000256" key="2">
    <source>
        <dbReference type="RuleBase" id="RU003918"/>
    </source>
</evidence>
<evidence type="ECO:0000313" key="4">
    <source>
        <dbReference type="EMBL" id="EFA29075.1"/>
    </source>
</evidence>
<dbReference type="PANTHER" id="PTHR30251:SF2">
    <property type="entry name" value="FIMBRIAL CHAPERONE YADV-RELATED"/>
    <property type="match status" value="1"/>
</dbReference>
<dbReference type="GO" id="GO:0030288">
    <property type="term" value="C:outer membrane-bounded periplasmic space"/>
    <property type="evidence" value="ECO:0007669"/>
    <property type="project" value="InterPro"/>
</dbReference>
<sequence length="149" mass="16482">IFYCTLCISANANVIITGTRVIYPAGQKNVIVKLENNDDSAALVQAWIDNGNPNADPKYTKTPFVITPPVSRVEAKSGQSLRITFTGGEPLPEDRESLFYFNLLDIPPKPDAEFLAKHGSFMQITFKSIRLPSLHQNLNISLLPPILLD</sequence>
<keyword evidence="2" id="KW-0143">Chaperone</keyword>
<dbReference type="InterPro" id="IPR050643">
    <property type="entry name" value="Periplasmic_pilus_chap"/>
</dbReference>
<evidence type="ECO:0000256" key="1">
    <source>
        <dbReference type="ARBA" id="ARBA00023319"/>
    </source>
</evidence>
<accession>A0A7G2K0X2</accession>
<reference evidence="4" key="1">
    <citation type="journal article" date="2010" name="Genomics">
        <title>Tracing phylogenomic events leading to diversity of Haemophilus influenzae and the emergence of Brazilian Purpuric Fever (BPF)-associated clones.</title>
        <authorList>
            <person name="Papazisi L."/>
            <person name="Ratnayake S."/>
            <person name="Remortel B.G."/>
            <person name="Bock G.R."/>
            <person name="Liang W."/>
            <person name="Saeed A.I."/>
            <person name="Liu J."/>
            <person name="Fleischmann R.D."/>
            <person name="Kilian M."/>
            <person name="Peterson S.N."/>
        </authorList>
    </citation>
    <scope>NUCLEOTIDE SEQUENCE [LARGE SCALE GENOMIC DNA]</scope>
    <source>
        <strain evidence="4">HK1212</strain>
    </source>
</reference>
<keyword evidence="1" id="KW-0393">Immunoglobulin domain</keyword>
<dbReference type="GO" id="GO:0071555">
    <property type="term" value="P:cell wall organization"/>
    <property type="evidence" value="ECO:0007669"/>
    <property type="project" value="InterPro"/>
</dbReference>
<dbReference type="InterPro" id="IPR016147">
    <property type="entry name" value="Pili_assmbl_chaperone_N"/>
</dbReference>
<feature type="domain" description="Pili assembly chaperone N-terminal" evidence="3">
    <location>
        <begin position="14"/>
        <end position="128"/>
    </location>
</feature>
<dbReference type="EMBL" id="ABFC01000352">
    <property type="protein sequence ID" value="EFA29075.1"/>
    <property type="molecule type" value="Genomic_DNA"/>
</dbReference>
<comment type="caution">
    <text evidence="4">The sequence shown here is derived from an EMBL/GenBank/DDBJ whole genome shotgun (WGS) entry which is preliminary data.</text>
</comment>
<dbReference type="AlphaFoldDB" id="A0A7G2K0X2"/>
<dbReference type="InterPro" id="IPR018046">
    <property type="entry name" value="Pili_assmbl_chaperone_CS"/>
</dbReference>
<dbReference type="InterPro" id="IPR001829">
    <property type="entry name" value="Pili_assmbl_chaperone_bac"/>
</dbReference>
<dbReference type="PRINTS" id="PR00969">
    <property type="entry name" value="CHAPERONPILI"/>
</dbReference>
<dbReference type="SUPFAM" id="SSF49354">
    <property type="entry name" value="PapD-like"/>
    <property type="match status" value="1"/>
</dbReference>
<name>A0A7G2K0X2_HAEIF</name>
<comment type="subcellular location">
    <subcellularLocation>
        <location evidence="2">Periplasm</location>
    </subcellularLocation>
</comment>
<dbReference type="PROSITE" id="PS00635">
    <property type="entry name" value="PILI_CHAPERONE"/>
    <property type="match status" value="1"/>
</dbReference>
<organism evidence="4">
    <name type="scientific">Haemophilus influenzae HK1212</name>
    <dbReference type="NCBI Taxonomy" id="456482"/>
    <lineage>
        <taxon>Bacteria</taxon>
        <taxon>Pseudomonadati</taxon>
        <taxon>Pseudomonadota</taxon>
        <taxon>Gammaproteobacteria</taxon>
        <taxon>Pasteurellales</taxon>
        <taxon>Pasteurellaceae</taxon>
        <taxon>Haemophilus</taxon>
    </lineage>
</organism>
<feature type="non-terminal residue" evidence="4">
    <location>
        <position position="1"/>
    </location>
</feature>
<protein>
    <submittedName>
        <fullName evidence="4">Fimbrial protein hifB</fullName>
    </submittedName>
</protein>
<comment type="similarity">
    <text evidence="2">Belongs to the periplasmic pilus chaperone family.</text>
</comment>
<gene>
    <name evidence="4" type="ORF">HAINFHK1212_0396</name>
</gene>
<dbReference type="Gene3D" id="2.60.40.10">
    <property type="entry name" value="Immunoglobulins"/>
    <property type="match status" value="1"/>
</dbReference>
<proteinExistence type="inferred from homology"/>
<dbReference type="InterPro" id="IPR008962">
    <property type="entry name" value="PapD-like_sf"/>
</dbReference>
<dbReference type="PANTHER" id="PTHR30251">
    <property type="entry name" value="PILUS ASSEMBLY CHAPERONE"/>
    <property type="match status" value="1"/>
</dbReference>
<dbReference type="Pfam" id="PF00345">
    <property type="entry name" value="PapD_N"/>
    <property type="match status" value="1"/>
</dbReference>
<evidence type="ECO:0000259" key="3">
    <source>
        <dbReference type="Pfam" id="PF00345"/>
    </source>
</evidence>